<keyword evidence="3" id="KW-1185">Reference proteome</keyword>
<evidence type="ECO:0000313" key="2">
    <source>
        <dbReference type="EMBL" id="GIJ25602.1"/>
    </source>
</evidence>
<feature type="compositionally biased region" description="Basic and acidic residues" evidence="1">
    <location>
        <begin position="43"/>
        <end position="60"/>
    </location>
</feature>
<evidence type="ECO:0000313" key="3">
    <source>
        <dbReference type="Proteomes" id="UP000653076"/>
    </source>
</evidence>
<evidence type="ECO:0000256" key="1">
    <source>
        <dbReference type="SAM" id="MobiDB-lite"/>
    </source>
</evidence>
<reference evidence="2 3" key="1">
    <citation type="submission" date="2021-01" db="EMBL/GenBank/DDBJ databases">
        <title>Whole genome shotgun sequence of Verrucosispora qiuiae NBRC 106684.</title>
        <authorList>
            <person name="Komaki H."/>
            <person name="Tamura T."/>
        </authorList>
    </citation>
    <scope>NUCLEOTIDE SEQUENCE [LARGE SCALE GENOMIC DNA]</scope>
    <source>
        <strain evidence="2 3">NBRC 106684</strain>
    </source>
</reference>
<comment type="caution">
    <text evidence="2">The sequence shown here is derived from an EMBL/GenBank/DDBJ whole genome shotgun (WGS) entry which is preliminary data.</text>
</comment>
<organism evidence="2 3">
    <name type="scientific">Micromonospora qiuiae</name>
    <dbReference type="NCBI Taxonomy" id="502268"/>
    <lineage>
        <taxon>Bacteria</taxon>
        <taxon>Bacillati</taxon>
        <taxon>Actinomycetota</taxon>
        <taxon>Actinomycetes</taxon>
        <taxon>Micromonosporales</taxon>
        <taxon>Micromonosporaceae</taxon>
        <taxon>Micromonospora</taxon>
    </lineage>
</organism>
<name>A0ABQ4J609_9ACTN</name>
<dbReference type="Proteomes" id="UP000653076">
    <property type="component" value="Unassembled WGS sequence"/>
</dbReference>
<proteinExistence type="predicted"/>
<gene>
    <name evidence="2" type="ORF">Vqi01_07640</name>
</gene>
<protein>
    <submittedName>
        <fullName evidence="2">Uncharacterized protein</fullName>
    </submittedName>
</protein>
<sequence>MTDLALVSVGDENGGPIGPPRTDGPATHLPPQPSSQYGTRADTAPDQHFHSGREESEAPAKAKCNV</sequence>
<feature type="region of interest" description="Disordered" evidence="1">
    <location>
        <begin position="1"/>
        <end position="66"/>
    </location>
</feature>
<dbReference type="EMBL" id="BOPC01000011">
    <property type="protein sequence ID" value="GIJ25602.1"/>
    <property type="molecule type" value="Genomic_DNA"/>
</dbReference>
<accession>A0ABQ4J609</accession>